<evidence type="ECO:0000256" key="1">
    <source>
        <dbReference type="ARBA" id="ARBA00000085"/>
    </source>
</evidence>
<dbReference type="InterPro" id="IPR003594">
    <property type="entry name" value="HATPase_dom"/>
</dbReference>
<feature type="region of interest" description="Disordered" evidence="9">
    <location>
        <begin position="121"/>
        <end position="143"/>
    </location>
</feature>
<dbReference type="Gene3D" id="1.10.287.130">
    <property type="match status" value="1"/>
</dbReference>
<dbReference type="PROSITE" id="PS50109">
    <property type="entry name" value="HIS_KIN"/>
    <property type="match status" value="1"/>
</dbReference>
<dbReference type="PANTHER" id="PTHR45453:SF1">
    <property type="entry name" value="PHOSPHATE REGULON SENSOR PROTEIN PHOR"/>
    <property type="match status" value="1"/>
</dbReference>
<accession>A0A087BMD7</accession>
<dbReference type="PANTHER" id="PTHR45453">
    <property type="entry name" value="PHOSPHATE REGULON SENSOR PROTEIN PHOR"/>
    <property type="match status" value="1"/>
</dbReference>
<evidence type="ECO:0000256" key="8">
    <source>
        <dbReference type="ARBA" id="ARBA00039401"/>
    </source>
</evidence>
<keyword evidence="7" id="KW-0902">Two-component regulatory system</keyword>
<evidence type="ECO:0000256" key="5">
    <source>
        <dbReference type="ARBA" id="ARBA00022679"/>
    </source>
</evidence>
<keyword evidence="5 12" id="KW-0808">Transferase</keyword>
<protein>
    <recommendedName>
        <fullName evidence="8">Sensor-like histidine kinase SenX3</fullName>
        <ecNumber evidence="3">2.7.13.3</ecNumber>
    </recommendedName>
</protein>
<feature type="transmembrane region" description="Helical" evidence="10">
    <location>
        <begin position="6"/>
        <end position="26"/>
    </location>
</feature>
<dbReference type="eggNOG" id="COG5002">
    <property type="taxonomic scope" value="Bacteria"/>
</dbReference>
<dbReference type="Pfam" id="PF00512">
    <property type="entry name" value="HisKA"/>
    <property type="match status" value="1"/>
</dbReference>
<reference evidence="12 13" key="1">
    <citation type="submission" date="2014-03" db="EMBL/GenBank/DDBJ databases">
        <title>Genomics of Bifidobacteria.</title>
        <authorList>
            <person name="Ventura M."/>
            <person name="Milani C."/>
            <person name="Lugli G.A."/>
        </authorList>
    </citation>
    <scope>NUCLEOTIDE SEQUENCE [LARGE SCALE GENOMIC DNA]</scope>
    <source>
        <strain evidence="12 13">LMG 11592</strain>
    </source>
</reference>
<evidence type="ECO:0000256" key="2">
    <source>
        <dbReference type="ARBA" id="ARBA00004236"/>
    </source>
</evidence>
<dbReference type="SMART" id="SM00387">
    <property type="entry name" value="HATPase_c"/>
    <property type="match status" value="1"/>
</dbReference>
<dbReference type="Gene3D" id="3.30.565.10">
    <property type="entry name" value="Histidine kinase-like ATPase, C-terminal domain"/>
    <property type="match status" value="1"/>
</dbReference>
<feature type="compositionally biased region" description="Acidic residues" evidence="9">
    <location>
        <begin position="506"/>
        <end position="515"/>
    </location>
</feature>
<dbReference type="Proteomes" id="UP000029014">
    <property type="component" value="Unassembled WGS sequence"/>
</dbReference>
<dbReference type="SUPFAM" id="SSF47384">
    <property type="entry name" value="Homodimeric domain of signal transducing histidine kinase"/>
    <property type="match status" value="1"/>
</dbReference>
<dbReference type="CDD" id="cd00075">
    <property type="entry name" value="HATPase"/>
    <property type="match status" value="1"/>
</dbReference>
<dbReference type="FunFam" id="3.30.565.10:FF:000006">
    <property type="entry name" value="Sensor histidine kinase WalK"/>
    <property type="match status" value="1"/>
</dbReference>
<evidence type="ECO:0000256" key="7">
    <source>
        <dbReference type="ARBA" id="ARBA00023012"/>
    </source>
</evidence>
<dbReference type="STRING" id="1693.BMIN_0076"/>
<dbReference type="PRINTS" id="PR00344">
    <property type="entry name" value="BCTRLSENSOR"/>
</dbReference>
<dbReference type="SMART" id="SM00388">
    <property type="entry name" value="HisKA"/>
    <property type="match status" value="1"/>
</dbReference>
<evidence type="ECO:0000313" key="12">
    <source>
        <dbReference type="EMBL" id="KFI72187.1"/>
    </source>
</evidence>
<dbReference type="SUPFAM" id="SSF55874">
    <property type="entry name" value="ATPase domain of HSP90 chaperone/DNA topoisomerase II/histidine kinase"/>
    <property type="match status" value="1"/>
</dbReference>
<feature type="region of interest" description="Disordered" evidence="9">
    <location>
        <begin position="285"/>
        <end position="333"/>
    </location>
</feature>
<gene>
    <name evidence="12" type="ORF">BMIN_0076</name>
</gene>
<dbReference type="GO" id="GO:0000155">
    <property type="term" value="F:phosphorelay sensor kinase activity"/>
    <property type="evidence" value="ECO:0007669"/>
    <property type="project" value="InterPro"/>
</dbReference>
<feature type="compositionally biased region" description="Low complexity" evidence="9">
    <location>
        <begin position="478"/>
        <end position="502"/>
    </location>
</feature>
<dbReference type="InterPro" id="IPR003661">
    <property type="entry name" value="HisK_dim/P_dom"/>
</dbReference>
<evidence type="ECO:0000256" key="10">
    <source>
        <dbReference type="SAM" id="Phobius"/>
    </source>
</evidence>
<name>A0A087BMD7_9BIFI</name>
<dbReference type="InterPro" id="IPR004358">
    <property type="entry name" value="Sig_transdc_His_kin-like_C"/>
</dbReference>
<comment type="subcellular location">
    <subcellularLocation>
        <location evidence="2">Cell membrane</location>
    </subcellularLocation>
</comment>
<evidence type="ECO:0000256" key="3">
    <source>
        <dbReference type="ARBA" id="ARBA00012438"/>
    </source>
</evidence>
<dbReference type="GO" id="GO:0016036">
    <property type="term" value="P:cellular response to phosphate starvation"/>
    <property type="evidence" value="ECO:0007669"/>
    <property type="project" value="TreeGrafter"/>
</dbReference>
<dbReference type="CDD" id="cd00082">
    <property type="entry name" value="HisKA"/>
    <property type="match status" value="1"/>
</dbReference>
<feature type="domain" description="Histidine kinase" evidence="11">
    <location>
        <begin position="184"/>
        <end position="455"/>
    </location>
</feature>
<evidence type="ECO:0000256" key="6">
    <source>
        <dbReference type="ARBA" id="ARBA00022777"/>
    </source>
</evidence>
<evidence type="ECO:0000256" key="4">
    <source>
        <dbReference type="ARBA" id="ARBA00022553"/>
    </source>
</evidence>
<evidence type="ECO:0000313" key="13">
    <source>
        <dbReference type="Proteomes" id="UP000029014"/>
    </source>
</evidence>
<dbReference type="InterPro" id="IPR050351">
    <property type="entry name" value="BphY/WalK/GraS-like"/>
</dbReference>
<dbReference type="GO" id="GO:0004721">
    <property type="term" value="F:phosphoprotein phosphatase activity"/>
    <property type="evidence" value="ECO:0007669"/>
    <property type="project" value="TreeGrafter"/>
</dbReference>
<dbReference type="RefSeq" id="WP_022860834.1">
    <property type="nucleotide sequence ID" value="NZ_JGZD01000009.1"/>
</dbReference>
<feature type="compositionally biased region" description="Low complexity" evidence="9">
    <location>
        <begin position="294"/>
        <end position="329"/>
    </location>
</feature>
<dbReference type="InterPro" id="IPR005467">
    <property type="entry name" value="His_kinase_dom"/>
</dbReference>
<comment type="catalytic activity">
    <reaction evidence="1">
        <text>ATP + protein L-histidine = ADP + protein N-phospho-L-histidine.</text>
        <dbReference type="EC" id="2.7.13.3"/>
    </reaction>
</comment>
<feature type="compositionally biased region" description="Acidic residues" evidence="9">
    <location>
        <begin position="457"/>
        <end position="477"/>
    </location>
</feature>
<keyword evidence="6 12" id="KW-0418">Kinase</keyword>
<feature type="region of interest" description="Disordered" evidence="9">
    <location>
        <begin position="32"/>
        <end position="51"/>
    </location>
</feature>
<feature type="compositionally biased region" description="Basic and acidic residues" evidence="9">
    <location>
        <begin position="121"/>
        <end position="137"/>
    </location>
</feature>
<keyword evidence="10" id="KW-1133">Transmembrane helix</keyword>
<evidence type="ECO:0000259" key="11">
    <source>
        <dbReference type="PROSITE" id="PS50109"/>
    </source>
</evidence>
<keyword evidence="10" id="KW-0472">Membrane</keyword>
<comment type="caution">
    <text evidence="12">The sequence shown here is derived from an EMBL/GenBank/DDBJ whole genome shotgun (WGS) entry which is preliminary data.</text>
</comment>
<keyword evidence="13" id="KW-1185">Reference proteome</keyword>
<dbReference type="InterPro" id="IPR036890">
    <property type="entry name" value="HATPase_C_sf"/>
</dbReference>
<dbReference type="Pfam" id="PF02518">
    <property type="entry name" value="HATPase_c"/>
    <property type="match status" value="1"/>
</dbReference>
<dbReference type="EMBL" id="JGZD01000009">
    <property type="protein sequence ID" value="KFI72187.1"/>
    <property type="molecule type" value="Genomic_DNA"/>
</dbReference>
<dbReference type="GO" id="GO:0005886">
    <property type="term" value="C:plasma membrane"/>
    <property type="evidence" value="ECO:0007669"/>
    <property type="project" value="UniProtKB-SubCell"/>
</dbReference>
<feature type="region of interest" description="Disordered" evidence="9">
    <location>
        <begin position="454"/>
        <end position="545"/>
    </location>
</feature>
<dbReference type="AlphaFoldDB" id="A0A087BMD7"/>
<dbReference type="EC" id="2.7.13.3" evidence="3"/>
<evidence type="ECO:0000256" key="9">
    <source>
        <dbReference type="SAM" id="MobiDB-lite"/>
    </source>
</evidence>
<keyword evidence="10" id="KW-0812">Transmembrane</keyword>
<organism evidence="12 13">
    <name type="scientific">Bifidobacterium minimum</name>
    <dbReference type="NCBI Taxonomy" id="1693"/>
    <lineage>
        <taxon>Bacteria</taxon>
        <taxon>Bacillati</taxon>
        <taxon>Actinomycetota</taxon>
        <taxon>Actinomycetes</taxon>
        <taxon>Bifidobacteriales</taxon>
        <taxon>Bifidobacteriaceae</taxon>
        <taxon>Bifidobacterium</taxon>
    </lineage>
</organism>
<sequence>MNHVVTLPVAIGVVVAVALVVVGFLAGRVTRHGGGGPRPVEATRGLPEGGFDLSSTGRRLVEVMPDAVMILGPTGVIRYASAQAALLPIGDGPRLSSRILMDILSQVVADGRTREREVSVPRRDGRAVTRESGRGVDPDDASDSMNAHLRVRVARVDENDYAMFIKDVTEQRRFESLRRDFVTNVSHELKTPAGAISLLAETIHDAADDSHAVRYFASRITTESSRLVELVGRLIDLQRADIADPVLDLHPVDVLVVVEDAVKRTMVQARAKGIDVRVSVDGRLVGSPGTDADSASMRNSSVQNSSVRNSSGQAASEGEASEGGASEGSTDGTGVRSGYVVRADSEALVVAVKNLVENAVRYSASGTVVEVAVGGGNGRVSIRVVDRGIGIPREALGRIFERFYRVDPARSRSTGGSGLGLSIVKHCVQECGGTITVWSREGEGSTFTIELPALSDAEADADADPDSDPESDSDDDGSSAPPGASGAIAASDDGGAAVSGAAEDAKDAEDAEDVGDVGTQPVDGSSDNGTVMGDDIDDTRVDSRG</sequence>
<keyword evidence="4" id="KW-0597">Phosphoprotein</keyword>
<dbReference type="InterPro" id="IPR036097">
    <property type="entry name" value="HisK_dim/P_sf"/>
</dbReference>
<proteinExistence type="predicted"/>